<evidence type="ECO:0000256" key="2">
    <source>
        <dbReference type="ARBA" id="ARBA00022490"/>
    </source>
</evidence>
<dbReference type="Pfam" id="PF13424">
    <property type="entry name" value="TPR_12"/>
    <property type="match status" value="1"/>
</dbReference>
<dbReference type="PANTHER" id="PTHR46630:SF1">
    <property type="entry name" value="TETRATRICOPEPTIDE REPEAT PROTEIN 29"/>
    <property type="match status" value="1"/>
</dbReference>
<dbReference type="InterPro" id="IPR051476">
    <property type="entry name" value="Bac_ResReg_Asp_Phosphatase"/>
</dbReference>
<protein>
    <submittedName>
        <fullName evidence="8">Tetratricopeptide repeat protein</fullName>
    </submittedName>
</protein>
<dbReference type="SUPFAM" id="SSF48452">
    <property type="entry name" value="TPR-like"/>
    <property type="match status" value="2"/>
</dbReference>
<dbReference type="EMBL" id="JAHEPS010000001">
    <property type="protein sequence ID" value="MBT1443235.1"/>
    <property type="molecule type" value="Genomic_DNA"/>
</dbReference>
<reference evidence="8 9" key="1">
    <citation type="submission" date="2021-05" db="EMBL/GenBank/DDBJ databases">
        <title>Shewanella sp. JM162201.</title>
        <authorList>
            <person name="Xu S."/>
            <person name="Li A."/>
        </authorList>
    </citation>
    <scope>NUCLEOTIDE SEQUENCE [LARGE SCALE GENOMIC DNA]</scope>
    <source>
        <strain evidence="8 9">JM162201</strain>
    </source>
</reference>
<dbReference type="RefSeq" id="WP_214505430.1">
    <property type="nucleotide sequence ID" value="NZ_JAHEPS010000001.1"/>
</dbReference>
<keyword evidence="2" id="KW-0963">Cytoplasm</keyword>
<organism evidence="8 9">
    <name type="scientific">Shewanella jiangmenensis</name>
    <dbReference type="NCBI Taxonomy" id="2837387"/>
    <lineage>
        <taxon>Bacteria</taxon>
        <taxon>Pseudomonadati</taxon>
        <taxon>Pseudomonadota</taxon>
        <taxon>Gammaproteobacteria</taxon>
        <taxon>Alteromonadales</taxon>
        <taxon>Shewanellaceae</taxon>
        <taxon>Shewanella</taxon>
    </lineage>
</organism>
<keyword evidence="4 6" id="KW-0802">TPR repeat</keyword>
<dbReference type="Gene3D" id="1.25.40.10">
    <property type="entry name" value="Tetratricopeptide repeat domain"/>
    <property type="match status" value="2"/>
</dbReference>
<evidence type="ECO:0000256" key="5">
    <source>
        <dbReference type="ARBA" id="ARBA00038253"/>
    </source>
</evidence>
<feature type="coiled-coil region" evidence="7">
    <location>
        <begin position="431"/>
        <end position="493"/>
    </location>
</feature>
<proteinExistence type="inferred from homology"/>
<evidence type="ECO:0000256" key="7">
    <source>
        <dbReference type="SAM" id="Coils"/>
    </source>
</evidence>
<keyword evidence="3" id="KW-0677">Repeat</keyword>
<accession>A0ABS5UYP1</accession>
<dbReference type="InterPro" id="IPR019734">
    <property type="entry name" value="TPR_rpt"/>
</dbReference>
<keyword evidence="9" id="KW-1185">Reference proteome</keyword>
<feature type="repeat" description="TPR" evidence="6">
    <location>
        <begin position="183"/>
        <end position="216"/>
    </location>
</feature>
<keyword evidence="7" id="KW-0175">Coiled coil</keyword>
<evidence type="ECO:0000313" key="9">
    <source>
        <dbReference type="Proteomes" id="UP001195903"/>
    </source>
</evidence>
<evidence type="ECO:0000313" key="8">
    <source>
        <dbReference type="EMBL" id="MBT1443235.1"/>
    </source>
</evidence>
<gene>
    <name evidence="8" type="ORF">KJI95_01665</name>
</gene>
<comment type="similarity">
    <text evidence="5">Belongs to the Rap family.</text>
</comment>
<comment type="caution">
    <text evidence="8">The sequence shown here is derived from an EMBL/GenBank/DDBJ whole genome shotgun (WGS) entry which is preliminary data.</text>
</comment>
<evidence type="ECO:0000256" key="4">
    <source>
        <dbReference type="ARBA" id="ARBA00022803"/>
    </source>
</evidence>
<dbReference type="PROSITE" id="PS50005">
    <property type="entry name" value="TPR"/>
    <property type="match status" value="1"/>
</dbReference>
<name>A0ABS5UYP1_9GAMM</name>
<evidence type="ECO:0000256" key="6">
    <source>
        <dbReference type="PROSITE-ProRule" id="PRU00339"/>
    </source>
</evidence>
<dbReference type="PANTHER" id="PTHR46630">
    <property type="entry name" value="TETRATRICOPEPTIDE REPEAT PROTEIN 29"/>
    <property type="match status" value="1"/>
</dbReference>
<dbReference type="Proteomes" id="UP001195903">
    <property type="component" value="Unassembled WGS sequence"/>
</dbReference>
<comment type="subcellular location">
    <subcellularLocation>
        <location evidence="1">Cytoplasm</location>
    </subcellularLocation>
</comment>
<dbReference type="InterPro" id="IPR011990">
    <property type="entry name" value="TPR-like_helical_dom_sf"/>
</dbReference>
<dbReference type="SMART" id="SM00028">
    <property type="entry name" value="TPR"/>
    <property type="match status" value="4"/>
</dbReference>
<sequence>MAISKDLKQDEIDLREDPQKLFNRLSASITVPSSPLASTNALVFEAREQGLSQLEYTELLTLLARADLQPNVTNPNKRNSVDVIVKTLEATASTPYQKAMAVMLKGRAMARLDQKFDDAAGLFIQALTTDQESQSLESQILRLNLHEQLGGMYLMINQDVTALIHLQKYRDLAYQLRNDYLIASSEAELGKYYTKKAEHTKALQHYSEALRLSDKDEHPFQHAFLQMQLARVYRELGQIADALAHAHDAADAYGKLGVDGYLSTTLTVIAVIHAQNNEWNKAIDYYLNAQQLDRRSGNFTALARNFHNLGEAYGMIGDNELALNYLKQANSMFIERKMKHYQVNNDQLLAQTHCKMQHWVECQRHADITITLATEQALDDVLIDAYKQKLLAANATGNKDAAISYQAQIISLLGKVQQIPQQAGSASALTEQKLKLDLHQKAAQLEESNEQLRHRTLLTAALVVLALVLSMSLVHARNGRGQARTRIKELEQQLPREPLTGHPGFTAFTGAIASPATKALGLLRLSSDNEADIALGHKRMAARVSSSVQAIQKLPGINAYVLRPGLLALTFDGPIKDAAAVLFNLRNQLGDTGGPLQFSYVNLPLLPNPELSIQAGVHLEVVQLALAGACSLKADQDVYVGFWALDFTPSAIFSHPVYLHLEKSIGRGLIRIETNADKDKIRWPAWEFDGTDENYANPV</sequence>
<evidence type="ECO:0000256" key="3">
    <source>
        <dbReference type="ARBA" id="ARBA00022737"/>
    </source>
</evidence>
<evidence type="ECO:0000256" key="1">
    <source>
        <dbReference type="ARBA" id="ARBA00004496"/>
    </source>
</evidence>